<dbReference type="Proteomes" id="UP000199700">
    <property type="component" value="Chromosome"/>
</dbReference>
<dbReference type="Pfam" id="PF04230">
    <property type="entry name" value="PS_pyruv_trans"/>
    <property type="match status" value="1"/>
</dbReference>
<evidence type="ECO:0000259" key="1">
    <source>
        <dbReference type="Pfam" id="PF04230"/>
    </source>
</evidence>
<sequence length="441" mass="48922">MNSRLVKTIKRSVPDPLIRRGRKLIDSIPTTPVNSPGGIRSEITRRLNRKSKFPYAEPFRAVENQSDIKLKLPILGSAVSVVAVKEGPKYVVGAIGTSKPANRWLNDMLVTETRLYLDARDRHVHALGSSEDPDEVIELFVSCVRMVLTTRLADESGKFDTGQNVSAYWSAGVVNFGDWSGPHIINRLTGRRPLLPNRVKLDPRVVYSVGSILGWFNRDNVDVWGSGLMRPFTDEEIASRRKLTGIRIHAVRGKITQQHLVEQIGWDVPDTYGDPALLLPRLYTPHRAGQGKVAFTPHGNHQKYFAKHILGDVNFVNVKADLRDVVDAVAGARAVVSTSLHGLIIAQAYQIPWVWLRIDDHPLWGADFKFEDFFSTLDNSGISRASISIQDLPEVDIEALAENAHLPALAVDLDKLQNSLPTPIATGVTLPLPAKKIDHPL</sequence>
<dbReference type="STRING" id="629680.SAMN04489751_2856"/>
<feature type="domain" description="Polysaccharide pyruvyl transferase" evidence="1">
    <location>
        <begin position="240"/>
        <end position="359"/>
    </location>
</feature>
<name>A0A1H1V294_BRESA</name>
<protein>
    <submittedName>
        <fullName evidence="2">Polysaccharide pyruvyl transferase</fullName>
    </submittedName>
</protein>
<dbReference type="RefSeq" id="WP_092106537.1">
    <property type="nucleotide sequence ID" value="NZ_LT629739.1"/>
</dbReference>
<keyword evidence="3" id="KW-1185">Reference proteome</keyword>
<reference evidence="2" key="1">
    <citation type="submission" date="2016-10" db="EMBL/GenBank/DDBJ databases">
        <authorList>
            <person name="Varghese N."/>
            <person name="Submissions S."/>
        </authorList>
    </citation>
    <scope>NUCLEOTIDE SEQUENCE [LARGE SCALE GENOMIC DNA]</scope>
    <source>
        <strain evidence="2">DSM 22082</strain>
    </source>
</reference>
<dbReference type="AlphaFoldDB" id="A0A1H1V294"/>
<dbReference type="EMBL" id="LT629739">
    <property type="protein sequence ID" value="SDS78319.1"/>
    <property type="molecule type" value="Genomic_DNA"/>
</dbReference>
<evidence type="ECO:0000313" key="2">
    <source>
        <dbReference type="EMBL" id="SDS78319.1"/>
    </source>
</evidence>
<evidence type="ECO:0000313" key="3">
    <source>
        <dbReference type="Proteomes" id="UP000199700"/>
    </source>
</evidence>
<proteinExistence type="predicted"/>
<dbReference type="InterPro" id="IPR007345">
    <property type="entry name" value="Polysacch_pyruvyl_Trfase"/>
</dbReference>
<dbReference type="OrthoDB" id="9803627at2"/>
<gene>
    <name evidence="2" type="ORF">SAMN04489751_2856</name>
</gene>
<accession>A0A1H1V294</accession>
<organism evidence="2 3">
    <name type="scientific">Brevibacterium sandarakinum</name>
    <dbReference type="NCBI Taxonomy" id="629680"/>
    <lineage>
        <taxon>Bacteria</taxon>
        <taxon>Bacillati</taxon>
        <taxon>Actinomycetota</taxon>
        <taxon>Actinomycetes</taxon>
        <taxon>Micrococcales</taxon>
        <taxon>Brevibacteriaceae</taxon>
        <taxon>Brevibacterium</taxon>
    </lineage>
</organism>
<keyword evidence="2" id="KW-0808">Transferase</keyword>
<dbReference type="GO" id="GO:0016740">
    <property type="term" value="F:transferase activity"/>
    <property type="evidence" value="ECO:0007669"/>
    <property type="project" value="UniProtKB-KW"/>
</dbReference>